<dbReference type="GO" id="GO:0032502">
    <property type="term" value="P:developmental process"/>
    <property type="evidence" value="ECO:0007669"/>
    <property type="project" value="TreeGrafter"/>
</dbReference>
<evidence type="ECO:0000256" key="2">
    <source>
        <dbReference type="ARBA" id="ARBA00023125"/>
    </source>
</evidence>
<dbReference type="FunFam" id="4.10.280.10:FF:000035">
    <property type="entry name" value="Pancreas-specific transcription factor 1a"/>
    <property type="match status" value="1"/>
</dbReference>
<dbReference type="FunCoup" id="A0A7R8V6Y3">
    <property type="interactions" value="2"/>
</dbReference>
<accession>A0A7R8V6Y3</accession>
<keyword evidence="8" id="KW-1185">Reference proteome</keyword>
<evidence type="ECO:0000313" key="8">
    <source>
        <dbReference type="Proteomes" id="UP000594454"/>
    </source>
</evidence>
<dbReference type="GO" id="GO:0000981">
    <property type="term" value="F:DNA-binding transcription factor activity, RNA polymerase II-specific"/>
    <property type="evidence" value="ECO:0007669"/>
    <property type="project" value="TreeGrafter"/>
</dbReference>
<dbReference type="Pfam" id="PF00010">
    <property type="entry name" value="HLH"/>
    <property type="match status" value="1"/>
</dbReference>
<dbReference type="InterPro" id="IPR011598">
    <property type="entry name" value="bHLH_dom"/>
</dbReference>
<sequence>MFSMDHFDFESSMARHFFEGSPITNGSSSSGSDFFLCDENSSDSDTYSGFNSDQENTEEKRPSKSRRMKCASQQAQQRQAANLRERRRMQSINEAFEGLRSHIPTLPYEKRLSKVDTLKLAINYIGFLSEIVKKDKNGNDTGLSGLQRNCHKEPPKKIILRDRSGGISHSLSWHRKGDRYPGSKLYARVWTPEDPRASQRINSSSFGSNNGNGNGNSGSGSGSGNVSGNNSGNNSNCGNLNGGLFSHHTSSGL</sequence>
<keyword evidence="2" id="KW-0238">DNA-binding</keyword>
<protein>
    <recommendedName>
        <fullName evidence="6">BHLH domain-containing protein</fullName>
    </recommendedName>
</protein>
<feature type="compositionally biased region" description="Gly residues" evidence="5">
    <location>
        <begin position="210"/>
        <end position="225"/>
    </location>
</feature>
<keyword evidence="1" id="KW-0805">Transcription regulation</keyword>
<evidence type="ECO:0000256" key="4">
    <source>
        <dbReference type="ARBA" id="ARBA00023242"/>
    </source>
</evidence>
<dbReference type="AlphaFoldDB" id="A0A7R8V6Y3"/>
<dbReference type="CDD" id="cd11417">
    <property type="entry name" value="bHLH_TS_PTF1A"/>
    <property type="match status" value="1"/>
</dbReference>
<dbReference type="GO" id="GO:0000977">
    <property type="term" value="F:RNA polymerase II transcription regulatory region sequence-specific DNA binding"/>
    <property type="evidence" value="ECO:0007669"/>
    <property type="project" value="TreeGrafter"/>
</dbReference>
<dbReference type="Proteomes" id="UP000594454">
    <property type="component" value="Chromosome 6"/>
</dbReference>
<evidence type="ECO:0000313" key="7">
    <source>
        <dbReference type="EMBL" id="CAD7093217.1"/>
    </source>
</evidence>
<dbReference type="SUPFAM" id="SSF47459">
    <property type="entry name" value="HLH, helix-loop-helix DNA-binding domain"/>
    <property type="match status" value="1"/>
</dbReference>
<reference evidence="7 8" key="1">
    <citation type="submission" date="2020-11" db="EMBL/GenBank/DDBJ databases">
        <authorList>
            <person name="Wallbank WR R."/>
            <person name="Pardo Diaz C."/>
            <person name="Kozak K."/>
            <person name="Martin S."/>
            <person name="Jiggins C."/>
            <person name="Moest M."/>
            <person name="Warren A I."/>
            <person name="Generalovic N T."/>
            <person name="Byers J.R.P. K."/>
            <person name="Montejo-Kovacevich G."/>
            <person name="Yen C E."/>
        </authorList>
    </citation>
    <scope>NUCLEOTIDE SEQUENCE [LARGE SCALE GENOMIC DNA]</scope>
</reference>
<dbReference type="InParanoid" id="A0A7R8V6Y3"/>
<evidence type="ECO:0000256" key="5">
    <source>
        <dbReference type="SAM" id="MobiDB-lite"/>
    </source>
</evidence>
<dbReference type="InterPro" id="IPR050283">
    <property type="entry name" value="E-box_TF_Regulators"/>
</dbReference>
<dbReference type="OMA" id="LDMMNRQ"/>
<name>A0A7R8V6Y3_HERIL</name>
<feature type="compositionally biased region" description="Low complexity" evidence="5">
    <location>
        <begin position="71"/>
        <end position="82"/>
    </location>
</feature>
<dbReference type="GO" id="GO:0046983">
    <property type="term" value="F:protein dimerization activity"/>
    <property type="evidence" value="ECO:0007669"/>
    <property type="project" value="InterPro"/>
</dbReference>
<dbReference type="PANTHER" id="PTHR23349:SF112">
    <property type="entry name" value="48 RELATED 1, ISOFORM B"/>
    <property type="match status" value="1"/>
</dbReference>
<feature type="compositionally biased region" description="Polar residues" evidence="5">
    <location>
        <begin position="43"/>
        <end position="54"/>
    </location>
</feature>
<feature type="region of interest" description="Disordered" evidence="5">
    <location>
        <begin position="42"/>
        <end position="85"/>
    </location>
</feature>
<gene>
    <name evidence="7" type="ORF">HERILL_LOCUS15514</name>
</gene>
<dbReference type="EMBL" id="LR899014">
    <property type="protein sequence ID" value="CAD7093217.1"/>
    <property type="molecule type" value="Genomic_DNA"/>
</dbReference>
<evidence type="ECO:0000259" key="6">
    <source>
        <dbReference type="PROSITE" id="PS50888"/>
    </source>
</evidence>
<dbReference type="InterPro" id="IPR036638">
    <property type="entry name" value="HLH_DNA-bd_sf"/>
</dbReference>
<evidence type="ECO:0000256" key="1">
    <source>
        <dbReference type="ARBA" id="ARBA00023015"/>
    </source>
</evidence>
<evidence type="ECO:0000256" key="3">
    <source>
        <dbReference type="ARBA" id="ARBA00023163"/>
    </source>
</evidence>
<dbReference type="OrthoDB" id="10048995at2759"/>
<dbReference type="PROSITE" id="PS50888">
    <property type="entry name" value="BHLH"/>
    <property type="match status" value="1"/>
</dbReference>
<dbReference type="Gene3D" id="4.10.280.10">
    <property type="entry name" value="Helix-loop-helix DNA-binding domain"/>
    <property type="match status" value="1"/>
</dbReference>
<feature type="domain" description="BHLH" evidence="6">
    <location>
        <begin position="76"/>
        <end position="128"/>
    </location>
</feature>
<keyword evidence="3" id="KW-0804">Transcription</keyword>
<keyword evidence="4" id="KW-0539">Nucleus</keyword>
<organism evidence="7 8">
    <name type="scientific">Hermetia illucens</name>
    <name type="common">Black soldier fly</name>
    <dbReference type="NCBI Taxonomy" id="343691"/>
    <lineage>
        <taxon>Eukaryota</taxon>
        <taxon>Metazoa</taxon>
        <taxon>Ecdysozoa</taxon>
        <taxon>Arthropoda</taxon>
        <taxon>Hexapoda</taxon>
        <taxon>Insecta</taxon>
        <taxon>Pterygota</taxon>
        <taxon>Neoptera</taxon>
        <taxon>Endopterygota</taxon>
        <taxon>Diptera</taxon>
        <taxon>Brachycera</taxon>
        <taxon>Stratiomyomorpha</taxon>
        <taxon>Stratiomyidae</taxon>
        <taxon>Hermetiinae</taxon>
        <taxon>Hermetia</taxon>
    </lineage>
</organism>
<feature type="region of interest" description="Disordered" evidence="5">
    <location>
        <begin position="196"/>
        <end position="233"/>
    </location>
</feature>
<dbReference type="SMART" id="SM00353">
    <property type="entry name" value="HLH"/>
    <property type="match status" value="1"/>
</dbReference>
<dbReference type="PANTHER" id="PTHR23349">
    <property type="entry name" value="BASIC HELIX-LOOP-HELIX TRANSCRIPTION FACTOR, TWIST"/>
    <property type="match status" value="1"/>
</dbReference>
<proteinExistence type="predicted"/>